<accession>A0A2J6WQ64</accession>
<dbReference type="InterPro" id="IPR050678">
    <property type="entry name" value="DNA_Partitioning_ATPase"/>
</dbReference>
<dbReference type="Pfam" id="PF13614">
    <property type="entry name" value="AAA_31"/>
    <property type="match status" value="1"/>
</dbReference>
<protein>
    <recommendedName>
        <fullName evidence="1">AAA domain-containing protein</fullName>
    </recommendedName>
</protein>
<name>A0A2J6WQ64_9BACT</name>
<feature type="domain" description="AAA" evidence="1">
    <location>
        <begin position="3"/>
        <end position="177"/>
    </location>
</feature>
<gene>
    <name evidence="2" type="ORF">C0186_00915</name>
</gene>
<proteinExistence type="predicted"/>
<reference evidence="2 3" key="1">
    <citation type="submission" date="2018-01" db="EMBL/GenBank/DDBJ databases">
        <title>Metagenomic assembled genomes from two thermal pools in the Uzon Caldera, Kamchatka, Russia.</title>
        <authorList>
            <person name="Wilkins L."/>
            <person name="Ettinger C."/>
        </authorList>
    </citation>
    <scope>NUCLEOTIDE SEQUENCE [LARGE SCALE GENOMIC DNA]</scope>
    <source>
        <strain evidence="2">ZAV-04</strain>
    </source>
</reference>
<evidence type="ECO:0000313" key="2">
    <source>
        <dbReference type="EMBL" id="PMP72523.1"/>
    </source>
</evidence>
<dbReference type="Gene3D" id="3.40.50.300">
    <property type="entry name" value="P-loop containing nucleotide triphosphate hydrolases"/>
    <property type="match status" value="1"/>
</dbReference>
<sequence length="259" mass="28995">MGKIIAIASQKGGVGKTTTAINLSASLAVKGKKVLVIDSDPQASLTFGLGMRKNGEKIKGLYELYADKATLKEVLIQPFENLYVIPSRIDLFMAELEIFETEEREKKLKCLLKSCKEEFDYIFIDCPPSFSFLALCALVASDSVIIPVQCEQFALEALRVFIKLLWRIKGNFNESLELEGILLTMFSKHLTLSRTTAEDIKKVFRSKTFETCIPRNIALAEASMNGLPAIFYAPEAQGSIAYRELAEEILQKEKDKHLN</sequence>
<organism evidence="2 3">
    <name type="scientific">Thermodesulfovibrio aggregans</name>
    <dbReference type="NCBI Taxonomy" id="86166"/>
    <lineage>
        <taxon>Bacteria</taxon>
        <taxon>Pseudomonadati</taxon>
        <taxon>Nitrospirota</taxon>
        <taxon>Thermodesulfovibrionia</taxon>
        <taxon>Thermodesulfovibrionales</taxon>
        <taxon>Thermodesulfovibrionaceae</taxon>
        <taxon>Thermodesulfovibrio</taxon>
    </lineage>
</organism>
<dbReference type="PANTHER" id="PTHR13696">
    <property type="entry name" value="P-LOOP CONTAINING NUCLEOSIDE TRIPHOSPHATE HYDROLASE"/>
    <property type="match status" value="1"/>
</dbReference>
<comment type="caution">
    <text evidence="2">The sequence shown here is derived from an EMBL/GenBank/DDBJ whole genome shotgun (WGS) entry which is preliminary data.</text>
</comment>
<dbReference type="CDD" id="cd02042">
    <property type="entry name" value="ParAB_family"/>
    <property type="match status" value="1"/>
</dbReference>
<dbReference type="InterPro" id="IPR027417">
    <property type="entry name" value="P-loop_NTPase"/>
</dbReference>
<dbReference type="FunFam" id="3.40.50.300:FF:000285">
    <property type="entry name" value="Sporulation initiation inhibitor Soj"/>
    <property type="match status" value="1"/>
</dbReference>
<dbReference type="EMBL" id="PNIO01000007">
    <property type="protein sequence ID" value="PMP72523.1"/>
    <property type="molecule type" value="Genomic_DNA"/>
</dbReference>
<evidence type="ECO:0000259" key="1">
    <source>
        <dbReference type="Pfam" id="PF13614"/>
    </source>
</evidence>
<dbReference type="InterPro" id="IPR025669">
    <property type="entry name" value="AAA_dom"/>
</dbReference>
<dbReference type="SUPFAM" id="SSF52540">
    <property type="entry name" value="P-loop containing nucleoside triphosphate hydrolases"/>
    <property type="match status" value="1"/>
</dbReference>
<dbReference type="PANTHER" id="PTHR13696:SF52">
    <property type="entry name" value="PARA FAMILY PROTEIN CT_582"/>
    <property type="match status" value="1"/>
</dbReference>
<dbReference type="AlphaFoldDB" id="A0A2J6WQ64"/>
<dbReference type="Proteomes" id="UP000242288">
    <property type="component" value="Unassembled WGS sequence"/>
</dbReference>
<dbReference type="PIRSF" id="PIRSF009320">
    <property type="entry name" value="Nuc_binding_HP_1000"/>
    <property type="match status" value="1"/>
</dbReference>
<evidence type="ECO:0000313" key="3">
    <source>
        <dbReference type="Proteomes" id="UP000242288"/>
    </source>
</evidence>